<dbReference type="InterPro" id="IPR020051">
    <property type="entry name" value="SagB-type_dehydrogenase"/>
</dbReference>
<organism evidence="2">
    <name type="scientific">Dictyoglomus thermophilum</name>
    <dbReference type="NCBI Taxonomy" id="14"/>
    <lineage>
        <taxon>Bacteria</taxon>
        <taxon>Pseudomonadati</taxon>
        <taxon>Dictyoglomota</taxon>
        <taxon>Dictyoglomia</taxon>
        <taxon>Dictyoglomales</taxon>
        <taxon>Dictyoglomaceae</taxon>
        <taxon>Dictyoglomus</taxon>
    </lineage>
</organism>
<dbReference type="InterPro" id="IPR052544">
    <property type="entry name" value="Bacteriocin_Proc_Enz"/>
</dbReference>
<dbReference type="PANTHER" id="PTHR43745:SF2">
    <property type="entry name" value="NITROREDUCTASE MJ1384-RELATED"/>
    <property type="match status" value="1"/>
</dbReference>
<gene>
    <name evidence="2" type="ORF">ENW00_04120</name>
</gene>
<dbReference type="Gene3D" id="3.40.109.10">
    <property type="entry name" value="NADH Oxidase"/>
    <property type="match status" value="1"/>
</dbReference>
<dbReference type="InterPro" id="IPR000415">
    <property type="entry name" value="Nitroreductase-like"/>
</dbReference>
<evidence type="ECO:0000259" key="1">
    <source>
        <dbReference type="Pfam" id="PF00881"/>
    </source>
</evidence>
<dbReference type="AlphaFoldDB" id="A0A7C3MJB2"/>
<comment type="caution">
    <text evidence="2">The sequence shown here is derived from an EMBL/GenBank/DDBJ whole genome shotgun (WGS) entry which is preliminary data.</text>
</comment>
<proteinExistence type="predicted"/>
<feature type="domain" description="Nitroreductase" evidence="1">
    <location>
        <begin position="32"/>
        <end position="206"/>
    </location>
</feature>
<dbReference type="PANTHER" id="PTHR43745">
    <property type="entry name" value="NITROREDUCTASE MJ1384-RELATED"/>
    <property type="match status" value="1"/>
</dbReference>
<dbReference type="SUPFAM" id="SSF55469">
    <property type="entry name" value="FMN-dependent nitroreductase-like"/>
    <property type="match status" value="1"/>
</dbReference>
<name>A0A7C3MJB2_DICTH</name>
<dbReference type="GO" id="GO:0016491">
    <property type="term" value="F:oxidoreductase activity"/>
    <property type="evidence" value="ECO:0007669"/>
    <property type="project" value="InterPro"/>
</dbReference>
<dbReference type="EMBL" id="DTIN01000014">
    <property type="protein sequence ID" value="HFX13333.1"/>
    <property type="molecule type" value="Genomic_DNA"/>
</dbReference>
<sequence length="207" mass="23900">MVKLNNFQNKNIKLPTPICKGHLSIEEALLLRRSVRTYKENPINLQDLSQILWSAQGITEKNYKFRTCPSAGATFPLEIYVFAYKVHDLDIGIYKYIPESHELNLHLKGDKREDLFIACLRQEWIRRAPVIIIISANYYKTTARYGERGIRYVFMEAGHCAQNIYLQCVSLNLGTVAVGAFNDEDVKRIIHLPKNEFPLYLLPIGKI</sequence>
<accession>A0A7C3MJB2</accession>
<evidence type="ECO:0000313" key="2">
    <source>
        <dbReference type="EMBL" id="HFX13333.1"/>
    </source>
</evidence>
<protein>
    <submittedName>
        <fullName evidence="2">SagB/ThcOx family dehydrogenase</fullName>
    </submittedName>
</protein>
<dbReference type="NCBIfam" id="TIGR03605">
    <property type="entry name" value="antibiot_sagB"/>
    <property type="match status" value="1"/>
</dbReference>
<dbReference type="InterPro" id="IPR029479">
    <property type="entry name" value="Nitroreductase"/>
</dbReference>
<dbReference type="Pfam" id="PF00881">
    <property type="entry name" value="Nitroreductase"/>
    <property type="match status" value="1"/>
</dbReference>
<dbReference type="CDD" id="cd02142">
    <property type="entry name" value="McbC_SagB-like_oxidoreductase"/>
    <property type="match status" value="1"/>
</dbReference>
<reference evidence="2" key="1">
    <citation type="journal article" date="2020" name="mSystems">
        <title>Genome- and Community-Level Interaction Insights into Carbon Utilization and Element Cycling Functions of Hydrothermarchaeota in Hydrothermal Sediment.</title>
        <authorList>
            <person name="Zhou Z."/>
            <person name="Liu Y."/>
            <person name="Xu W."/>
            <person name="Pan J."/>
            <person name="Luo Z.H."/>
            <person name="Li M."/>
        </authorList>
    </citation>
    <scope>NUCLEOTIDE SEQUENCE [LARGE SCALE GENOMIC DNA]</scope>
    <source>
        <strain evidence="2">SpSt-81</strain>
    </source>
</reference>